<comment type="pathway">
    <text evidence="1">Metabolic intermediate biosynthesis; chorismate biosynthesis; chorismate from D-erythrose 4-phosphate and phosphoenolpyruvate: step 4/7.</text>
</comment>
<feature type="domain" description="Shikimate dehydrogenase substrate binding N-terminal" evidence="3">
    <location>
        <begin position="13"/>
        <end position="100"/>
    </location>
</feature>
<dbReference type="GO" id="GO:0004764">
    <property type="term" value="F:shikimate 3-dehydrogenase (NADP+) activity"/>
    <property type="evidence" value="ECO:0007669"/>
    <property type="project" value="InterPro"/>
</dbReference>
<proteinExistence type="predicted"/>
<evidence type="ECO:0000313" key="6">
    <source>
        <dbReference type="EMBL" id="MBK7272878.1"/>
    </source>
</evidence>
<dbReference type="Gene3D" id="3.40.50.10860">
    <property type="entry name" value="Leucine Dehydrogenase, chain A, domain 1"/>
    <property type="match status" value="1"/>
</dbReference>
<dbReference type="Pfam" id="PF08501">
    <property type="entry name" value="Shikimate_dh_N"/>
    <property type="match status" value="1"/>
</dbReference>
<dbReference type="SUPFAM" id="SSF51735">
    <property type="entry name" value="NAD(P)-binding Rossmann-fold domains"/>
    <property type="match status" value="1"/>
</dbReference>
<dbReference type="CDD" id="cd01065">
    <property type="entry name" value="NAD_bind_Shikimate_DH"/>
    <property type="match status" value="1"/>
</dbReference>
<dbReference type="InterPro" id="IPR041121">
    <property type="entry name" value="SDH_C"/>
</dbReference>
<gene>
    <name evidence="5" type="ORF">IPF40_05555</name>
    <name evidence="6" type="ORF">IPI13_06785</name>
    <name evidence="7" type="ORF">IPP00_12490</name>
</gene>
<dbReference type="Proteomes" id="UP000726105">
    <property type="component" value="Unassembled WGS sequence"/>
</dbReference>
<sequence>MSTEPLVTHSLFLIGEGIGKSRTPALHEREGASLGMPVSYRIVDALELGLTAADLPDVLTWAKRLGCSGFNVTHPFKQAIIPYLDELSDRATALGAVNTVAIRDGRTIGHNTDWCGFQRPFQAQLPDVGHGAVVQVGSGGAGAAVAYALLDHGANPLILHDFFPERAQELADRMAAIFGADRVEVGTDLAASMARAEGVVNCTPTGMATHPGCAVPEELITPEHWVAEIVYFPLETELLRVARAKGCRTVDGGGMAAEQAVEAFYQFTGVHPDAQRMHRHLRDMVGGA</sequence>
<evidence type="ECO:0000256" key="1">
    <source>
        <dbReference type="ARBA" id="ARBA00004871"/>
    </source>
</evidence>
<dbReference type="GO" id="GO:0050661">
    <property type="term" value="F:NADP binding"/>
    <property type="evidence" value="ECO:0007669"/>
    <property type="project" value="TreeGrafter"/>
</dbReference>
<dbReference type="GO" id="GO:0019632">
    <property type="term" value="P:shikimate metabolic process"/>
    <property type="evidence" value="ECO:0007669"/>
    <property type="project" value="TreeGrafter"/>
</dbReference>
<dbReference type="Proteomes" id="UP000718281">
    <property type="component" value="Unassembled WGS sequence"/>
</dbReference>
<evidence type="ECO:0000256" key="2">
    <source>
        <dbReference type="ARBA" id="ARBA00023141"/>
    </source>
</evidence>
<feature type="domain" description="SDH C-terminal" evidence="4">
    <location>
        <begin position="254"/>
        <end position="282"/>
    </location>
</feature>
<evidence type="ECO:0000313" key="5">
    <source>
        <dbReference type="EMBL" id="MBK6300525.1"/>
    </source>
</evidence>
<dbReference type="InterPro" id="IPR036291">
    <property type="entry name" value="NAD(P)-bd_dom_sf"/>
</dbReference>
<dbReference type="InterPro" id="IPR013708">
    <property type="entry name" value="Shikimate_DH-bd_N"/>
</dbReference>
<dbReference type="PANTHER" id="PTHR21089">
    <property type="entry name" value="SHIKIMATE DEHYDROGENASE"/>
    <property type="match status" value="1"/>
</dbReference>
<dbReference type="PANTHER" id="PTHR21089:SF1">
    <property type="entry name" value="BIFUNCTIONAL 3-DEHYDROQUINATE DEHYDRATASE_SHIKIMATE DEHYDROGENASE, CHLOROPLASTIC"/>
    <property type="match status" value="1"/>
</dbReference>
<evidence type="ECO:0000313" key="7">
    <source>
        <dbReference type="EMBL" id="MBL0004756.1"/>
    </source>
</evidence>
<dbReference type="SUPFAM" id="SSF53223">
    <property type="entry name" value="Aminoacid dehydrogenase-like, N-terminal domain"/>
    <property type="match status" value="1"/>
</dbReference>
<reference evidence="8 9" key="1">
    <citation type="submission" date="2020-10" db="EMBL/GenBank/DDBJ databases">
        <title>Connecting structure to function with the recovery of over 1000 high-quality activated sludge metagenome-assembled genomes encoding full-length rRNA genes using long-read sequencing.</title>
        <authorList>
            <person name="Singleton C.M."/>
            <person name="Petriglieri F."/>
            <person name="Kristensen J.M."/>
            <person name="Kirkegaard R.H."/>
            <person name="Michaelsen T.Y."/>
            <person name="Andersen M.H."/>
            <person name="Karst S.M."/>
            <person name="Dueholm M.S."/>
            <person name="Nielsen P.H."/>
            <person name="Albertsen M."/>
        </authorList>
    </citation>
    <scope>NUCLEOTIDE SEQUENCE [LARGE SCALE GENOMIC DNA]</scope>
    <source>
        <strain evidence="5">AalE_18-Q3-R2-46_BAT3C.188</strain>
        <strain evidence="6">Ega_18-Q3-R5-49_MAXAC.001</strain>
        <strain evidence="7">Ribe_18-Q3-R11-54_MAXAC.001</strain>
    </source>
</reference>
<evidence type="ECO:0000259" key="4">
    <source>
        <dbReference type="Pfam" id="PF18317"/>
    </source>
</evidence>
<comment type="caution">
    <text evidence="6">The sequence shown here is derived from an EMBL/GenBank/DDBJ whole genome shotgun (WGS) entry which is preliminary data.</text>
</comment>
<dbReference type="AlphaFoldDB" id="A0A935M9N3"/>
<dbReference type="Proteomes" id="UP000886632">
    <property type="component" value="Unassembled WGS sequence"/>
</dbReference>
<keyword evidence="2" id="KW-0057">Aromatic amino acid biosynthesis</keyword>
<evidence type="ECO:0000313" key="9">
    <source>
        <dbReference type="Proteomes" id="UP000726105"/>
    </source>
</evidence>
<dbReference type="EMBL" id="JADKGK010000022">
    <property type="protein sequence ID" value="MBL0004756.1"/>
    <property type="molecule type" value="Genomic_DNA"/>
</dbReference>
<dbReference type="InterPro" id="IPR022893">
    <property type="entry name" value="Shikimate_DH_fam"/>
</dbReference>
<dbReference type="EMBL" id="JADIXZ010000004">
    <property type="protein sequence ID" value="MBK6300525.1"/>
    <property type="molecule type" value="Genomic_DNA"/>
</dbReference>
<evidence type="ECO:0000313" key="8">
    <source>
        <dbReference type="Proteomes" id="UP000718281"/>
    </source>
</evidence>
<dbReference type="GO" id="GO:0005829">
    <property type="term" value="C:cytosol"/>
    <property type="evidence" value="ECO:0007669"/>
    <property type="project" value="TreeGrafter"/>
</dbReference>
<protein>
    <submittedName>
        <fullName evidence="6">Shikimate dehydrogenase</fullName>
    </submittedName>
</protein>
<organism evidence="6 9">
    <name type="scientific">Candidatus Phosphoribacter hodrii</name>
    <dbReference type="NCBI Taxonomy" id="2953743"/>
    <lineage>
        <taxon>Bacteria</taxon>
        <taxon>Bacillati</taxon>
        <taxon>Actinomycetota</taxon>
        <taxon>Actinomycetes</taxon>
        <taxon>Micrococcales</taxon>
        <taxon>Dermatophilaceae</taxon>
        <taxon>Candidatus Phosphoribacter</taxon>
    </lineage>
</organism>
<dbReference type="GO" id="GO:0009423">
    <property type="term" value="P:chorismate biosynthetic process"/>
    <property type="evidence" value="ECO:0007669"/>
    <property type="project" value="TreeGrafter"/>
</dbReference>
<keyword evidence="2" id="KW-0028">Amino-acid biosynthesis</keyword>
<dbReference type="InterPro" id="IPR046346">
    <property type="entry name" value="Aminoacid_DH-like_N_sf"/>
</dbReference>
<evidence type="ECO:0000259" key="3">
    <source>
        <dbReference type="Pfam" id="PF08501"/>
    </source>
</evidence>
<dbReference type="NCBIfam" id="NF009201">
    <property type="entry name" value="PRK12549.1"/>
    <property type="match status" value="1"/>
</dbReference>
<accession>A0A935M9N3</accession>
<dbReference type="GO" id="GO:0009073">
    <property type="term" value="P:aromatic amino acid family biosynthetic process"/>
    <property type="evidence" value="ECO:0007669"/>
    <property type="project" value="UniProtKB-KW"/>
</dbReference>
<dbReference type="Pfam" id="PF18317">
    <property type="entry name" value="SDH_C"/>
    <property type="match status" value="1"/>
</dbReference>
<name>A0A935M9N3_9MICO</name>
<dbReference type="Gene3D" id="3.40.50.720">
    <property type="entry name" value="NAD(P)-binding Rossmann-like Domain"/>
    <property type="match status" value="1"/>
</dbReference>
<dbReference type="EMBL" id="JADJIB010000002">
    <property type="protein sequence ID" value="MBK7272878.1"/>
    <property type="molecule type" value="Genomic_DNA"/>
</dbReference>